<evidence type="ECO:0000256" key="4">
    <source>
        <dbReference type="ARBA" id="ARBA00023136"/>
    </source>
</evidence>
<dbReference type="GO" id="GO:0030122">
    <property type="term" value="C:AP-2 adaptor complex"/>
    <property type="evidence" value="ECO:0007669"/>
    <property type="project" value="InterPro"/>
</dbReference>
<keyword evidence="5" id="KW-0254">Endocytosis</keyword>
<dbReference type="SUPFAM" id="SSF48371">
    <property type="entry name" value="ARM repeat"/>
    <property type="match status" value="1"/>
</dbReference>
<evidence type="ECO:0000259" key="9">
    <source>
        <dbReference type="Pfam" id="PF02296"/>
    </source>
</evidence>
<dbReference type="InterPro" id="IPR016024">
    <property type="entry name" value="ARM-type_fold"/>
</dbReference>
<dbReference type="Proteomes" id="UP001360560">
    <property type="component" value="Unassembled WGS sequence"/>
</dbReference>
<comment type="subcellular location">
    <subcellularLocation>
        <location evidence="1">Endomembrane system</location>
        <topology evidence="1">Peripheral membrane protein</topology>
    </subcellularLocation>
    <subcellularLocation>
        <location evidence="5">Membrane</location>
        <location evidence="5">Coated pit</location>
    </subcellularLocation>
</comment>
<dbReference type="InterPro" id="IPR017104">
    <property type="entry name" value="AP2_complex_asu"/>
</dbReference>
<evidence type="ECO:0000313" key="10">
    <source>
        <dbReference type="EMBL" id="GMM37326.1"/>
    </source>
</evidence>
<dbReference type="Pfam" id="PF02296">
    <property type="entry name" value="Alpha_adaptin_C"/>
    <property type="match status" value="1"/>
</dbReference>
<accession>A0AAV5QS11</accession>
<evidence type="ECO:0000256" key="1">
    <source>
        <dbReference type="ARBA" id="ARBA00004184"/>
    </source>
</evidence>
<dbReference type="Gene3D" id="3.30.310.10">
    <property type="entry name" value="TATA-Binding Protein"/>
    <property type="match status" value="1"/>
</dbReference>
<dbReference type="GO" id="GO:0035615">
    <property type="term" value="F:clathrin adaptor activity"/>
    <property type="evidence" value="ECO:0007669"/>
    <property type="project" value="InterPro"/>
</dbReference>
<evidence type="ECO:0000256" key="5">
    <source>
        <dbReference type="PIRNR" id="PIRNR037091"/>
    </source>
</evidence>
<dbReference type="InterPro" id="IPR013041">
    <property type="entry name" value="Clathrin_app_Ig-like_sf"/>
</dbReference>
<evidence type="ECO:0000256" key="3">
    <source>
        <dbReference type="ARBA" id="ARBA00022927"/>
    </source>
</evidence>
<comment type="function">
    <text evidence="5">Adaptins are components of the adaptor complexes which link clathrin to receptors in coated vesicles. Clathrin-associated protein complexes are believed to interact with the cytoplasmic tails of membrane proteins, leading to their selection and concentration.</text>
</comment>
<dbReference type="GO" id="GO:0072583">
    <property type="term" value="P:clathrin-dependent endocytosis"/>
    <property type="evidence" value="ECO:0007669"/>
    <property type="project" value="InterPro"/>
</dbReference>
<dbReference type="SUPFAM" id="SSF55711">
    <property type="entry name" value="Subdomain of clathrin and coatomer appendage domain"/>
    <property type="match status" value="1"/>
</dbReference>
<keyword evidence="4 5" id="KW-0472">Membrane</keyword>
<evidence type="ECO:0000256" key="7">
    <source>
        <dbReference type="SAM" id="Coils"/>
    </source>
</evidence>
<keyword evidence="7" id="KW-0175">Coiled coil</keyword>
<keyword evidence="2 5" id="KW-0813">Transport</keyword>
<dbReference type="Pfam" id="PF01602">
    <property type="entry name" value="Adaptin_N"/>
    <property type="match status" value="1"/>
</dbReference>
<dbReference type="GO" id="GO:0006886">
    <property type="term" value="P:intracellular protein transport"/>
    <property type="evidence" value="ECO:0007669"/>
    <property type="project" value="UniProtKB-UniRule"/>
</dbReference>
<sequence length="977" mass="110395">MRAPMKGLTQFIADLRNSKAQEEEERRINTELVNVQNQFLQPNLNGYQRKKYVCKLIYIYVLGYRISFGLLEAIQLMSSKVYSEKEIGYLALSLFLNEDHEMMMLTINSIKSDLEVDDYEFNCLALKLIAVIGNETFSTILSEPVFQLLRSPTTPPFVKKKASLALLRLIKVNPAILDKYQASWLPRILALMDQEDQNIGFSLSVVSLVTYIARRNPDSVKACIPIIIKKLNNLVIEKDCPEKYVYNGIPDPWLTVKLLNLIEDFILIPNSKSGYSSLSISTIDVQNLSSLRSVVAKAIENGRKPAINQQALNARSAILFSAVSLATRLDPSPEAIDGAIAALSQLLSSKQTNTRYLALNSLVKIAGGSSTSVDHPITVARDNLSKTDYLNIHNSIKNHTQTILQLLKDRDISVRMKSLDTLFLICDFQNVELIVSNLLVYLDVSDYLNRSKISSKIYKLVEKFSKNLTWYVTTTIKIISIAGIYSNPEIWQSFVKVIVNSINNSLKSFACKSLVRHLRADNPNEIMIKIGGFLLGEYCHLLVDSTTTKDSQFSPWNQYVLLYDRYFVGGLQARYIILSAFLKFFKKFPELRTPISKFYRHELTSINTEIQQRSVEYIKLTSRNDGFQLLNTVVDEMPEFPLDNPKEKKSFILNRLEKDGGVTIGYEENLLDVEDAVTTNNILSPTPGTDFSNPFSDSDDDFDFDDNNLLDNQKETEKFSVILSPNWEIGYYKVLRTHNNIFFENSLIQILVKIDTSELKSAKKITMLFVFINKSPADISSFITNVKMMKTVNPPVVLKNVSLPNNAIPKNGRTKLELEANIRDVYDILDLPILEVNFLSGGFTSLKLRIPIPLINSLIATSLSEDHFEMRWKQLVDAGNPLLGKSTAINQNHLSGVFQSFENIRKFLLKTGWGECLTDDTRELKFAGIIHTSNAGNFGTLIKINKNDSGSVQLTVRSTNDQVPGIIHDTLTNILCF</sequence>
<dbReference type="SUPFAM" id="SSF49348">
    <property type="entry name" value="Clathrin adaptor appendage domain"/>
    <property type="match status" value="1"/>
</dbReference>
<dbReference type="InterPro" id="IPR009028">
    <property type="entry name" value="Coatomer/calthrin_app_sub_C"/>
</dbReference>
<keyword evidence="3 5" id="KW-0653">Protein transport</keyword>
<evidence type="ECO:0000259" key="8">
    <source>
        <dbReference type="Pfam" id="PF01602"/>
    </source>
</evidence>
<feature type="coiled-coil region" evidence="7">
    <location>
        <begin position="5"/>
        <end position="38"/>
    </location>
</feature>
<dbReference type="InterPro" id="IPR012295">
    <property type="entry name" value="TBP_dom_sf"/>
</dbReference>
<keyword evidence="11" id="KW-1185">Reference proteome</keyword>
<protein>
    <recommendedName>
        <fullName evidence="5">AP-2 complex subunit alpha</fullName>
    </recommendedName>
</protein>
<reference evidence="10 11" key="1">
    <citation type="journal article" date="2023" name="Elife">
        <title>Identification of key yeast species and microbe-microbe interactions impacting larval growth of Drosophila in the wild.</title>
        <authorList>
            <person name="Mure A."/>
            <person name="Sugiura Y."/>
            <person name="Maeda R."/>
            <person name="Honda K."/>
            <person name="Sakurai N."/>
            <person name="Takahashi Y."/>
            <person name="Watada M."/>
            <person name="Katoh T."/>
            <person name="Gotoh A."/>
            <person name="Gotoh Y."/>
            <person name="Taniguchi I."/>
            <person name="Nakamura K."/>
            <person name="Hayashi T."/>
            <person name="Katayama T."/>
            <person name="Uemura T."/>
            <person name="Hattori Y."/>
        </authorList>
    </citation>
    <scope>NUCLEOTIDE SEQUENCE [LARGE SCALE GENOMIC DNA]</scope>
    <source>
        <strain evidence="10 11">SC-9</strain>
    </source>
</reference>
<keyword evidence="5" id="KW-0168">Coated pit</keyword>
<dbReference type="InterPro" id="IPR003164">
    <property type="entry name" value="Clathrin_a-adaptin_app_sub_C"/>
</dbReference>
<proteinExistence type="inferred from homology"/>
<evidence type="ECO:0000256" key="6">
    <source>
        <dbReference type="PIRSR" id="PIRSR037091-1"/>
    </source>
</evidence>
<organism evidence="10 11">
    <name type="scientific">Saccharomycopsis crataegensis</name>
    <dbReference type="NCBI Taxonomy" id="43959"/>
    <lineage>
        <taxon>Eukaryota</taxon>
        <taxon>Fungi</taxon>
        <taxon>Dikarya</taxon>
        <taxon>Ascomycota</taxon>
        <taxon>Saccharomycotina</taxon>
        <taxon>Saccharomycetes</taxon>
        <taxon>Saccharomycopsidaceae</taxon>
        <taxon>Saccharomycopsis</taxon>
    </lineage>
</organism>
<dbReference type="Gene3D" id="1.25.10.10">
    <property type="entry name" value="Leucine-rich Repeat Variant"/>
    <property type="match status" value="1"/>
</dbReference>
<dbReference type="Gene3D" id="2.60.40.1230">
    <property type="match status" value="1"/>
</dbReference>
<dbReference type="AlphaFoldDB" id="A0AAV5QS11"/>
<name>A0AAV5QS11_9ASCO</name>
<evidence type="ECO:0000313" key="11">
    <source>
        <dbReference type="Proteomes" id="UP001360560"/>
    </source>
</evidence>
<feature type="binding site" evidence="6">
    <location>
        <begin position="51"/>
        <end position="55"/>
    </location>
    <ligand>
        <name>a 1,2-diacyl-sn-glycero-3-phospho-(1D-myo-inositol-3,4,5-trisphosphate)</name>
        <dbReference type="ChEBI" id="CHEBI:57836"/>
    </ligand>
</feature>
<feature type="domain" description="Clathrin adaptor alpha-adaptin appendage C-terminal subdomain" evidence="9">
    <location>
        <begin position="861"/>
        <end position="970"/>
    </location>
</feature>
<dbReference type="EMBL" id="BTFZ01000011">
    <property type="protein sequence ID" value="GMM37326.1"/>
    <property type="molecule type" value="Genomic_DNA"/>
</dbReference>
<dbReference type="InterPro" id="IPR002553">
    <property type="entry name" value="Clathrin/coatomer_adapt-like_N"/>
</dbReference>
<dbReference type="PANTHER" id="PTHR22780">
    <property type="entry name" value="ADAPTIN, ALPHA/GAMMA/EPSILON"/>
    <property type="match status" value="1"/>
</dbReference>
<gene>
    <name evidence="10" type="ORF">DASC09_046510</name>
</gene>
<feature type="domain" description="Clathrin/coatomer adaptor adaptin-like N-terminal" evidence="8">
    <location>
        <begin position="24"/>
        <end position="623"/>
    </location>
</feature>
<dbReference type="InterPro" id="IPR011989">
    <property type="entry name" value="ARM-like"/>
</dbReference>
<dbReference type="RefSeq" id="XP_064854322.1">
    <property type="nucleotide sequence ID" value="XM_064998250.1"/>
</dbReference>
<feature type="binding site" evidence="6">
    <location>
        <position position="47"/>
    </location>
    <ligand>
        <name>a 1,2-diacyl-sn-glycero-3-phospho-(1D-myo-inositol-3,4,5-trisphosphate)</name>
        <dbReference type="ChEBI" id="CHEBI:57836"/>
    </ligand>
</feature>
<comment type="caution">
    <text evidence="10">The sequence shown here is derived from an EMBL/GenBank/DDBJ whole genome shotgun (WGS) entry which is preliminary data.</text>
</comment>
<dbReference type="InterPro" id="IPR050840">
    <property type="entry name" value="Adaptor_Complx_Large_Subunit"/>
</dbReference>
<comment type="similarity">
    <text evidence="5">Belongs to the adaptor complexes large subunit family.</text>
</comment>
<evidence type="ECO:0000256" key="2">
    <source>
        <dbReference type="ARBA" id="ARBA00022448"/>
    </source>
</evidence>
<dbReference type="GeneID" id="90075301"/>
<dbReference type="PIRSF" id="PIRSF037091">
    <property type="entry name" value="AP2_complex_alpha"/>
    <property type="match status" value="1"/>
</dbReference>